<feature type="region of interest" description="Disordered" evidence="1">
    <location>
        <begin position="1"/>
        <end position="43"/>
    </location>
</feature>
<dbReference type="AlphaFoldDB" id="A0AAD6AI05"/>
<keyword evidence="3" id="KW-1185">Reference proteome</keyword>
<feature type="compositionally biased region" description="Basic residues" evidence="1">
    <location>
        <begin position="68"/>
        <end position="83"/>
    </location>
</feature>
<evidence type="ECO:0000313" key="3">
    <source>
        <dbReference type="Proteomes" id="UP001219934"/>
    </source>
</evidence>
<sequence>LVSQYGLEGVSEQRSDTEADQARICARDKTGNRKETTQNPALPNLTEPLFIFQEERKKNNINNIRCSTGKRKGRDKRRRRRRLGGNLDFIKKRCL</sequence>
<proteinExistence type="predicted"/>
<feature type="compositionally biased region" description="Basic and acidic residues" evidence="1">
    <location>
        <begin position="11"/>
        <end position="36"/>
    </location>
</feature>
<accession>A0AAD6AI05</accession>
<organism evidence="2 3">
    <name type="scientific">Pogonophryne albipinna</name>
    <dbReference type="NCBI Taxonomy" id="1090488"/>
    <lineage>
        <taxon>Eukaryota</taxon>
        <taxon>Metazoa</taxon>
        <taxon>Chordata</taxon>
        <taxon>Craniata</taxon>
        <taxon>Vertebrata</taxon>
        <taxon>Euteleostomi</taxon>
        <taxon>Actinopterygii</taxon>
        <taxon>Neopterygii</taxon>
        <taxon>Teleostei</taxon>
        <taxon>Neoteleostei</taxon>
        <taxon>Acanthomorphata</taxon>
        <taxon>Eupercaria</taxon>
        <taxon>Perciformes</taxon>
        <taxon>Notothenioidei</taxon>
        <taxon>Pogonophryne</taxon>
    </lineage>
</organism>
<feature type="region of interest" description="Disordered" evidence="1">
    <location>
        <begin position="65"/>
        <end position="84"/>
    </location>
</feature>
<feature type="non-terminal residue" evidence="2">
    <location>
        <position position="95"/>
    </location>
</feature>
<evidence type="ECO:0000256" key="1">
    <source>
        <dbReference type="SAM" id="MobiDB-lite"/>
    </source>
</evidence>
<evidence type="ECO:0000313" key="2">
    <source>
        <dbReference type="EMBL" id="KAJ4925026.1"/>
    </source>
</evidence>
<name>A0AAD6AI05_9TELE</name>
<comment type="caution">
    <text evidence="2">The sequence shown here is derived from an EMBL/GenBank/DDBJ whole genome shotgun (WGS) entry which is preliminary data.</text>
</comment>
<protein>
    <submittedName>
        <fullName evidence="2">Uncharacterized protein</fullName>
    </submittedName>
</protein>
<reference evidence="2" key="1">
    <citation type="submission" date="2022-11" db="EMBL/GenBank/DDBJ databases">
        <title>Chromosome-level genome of Pogonophryne albipinna.</title>
        <authorList>
            <person name="Jo E."/>
        </authorList>
    </citation>
    <scope>NUCLEOTIDE SEQUENCE</scope>
    <source>
        <strain evidence="2">SGF0006</strain>
        <tissue evidence="2">Muscle</tissue>
    </source>
</reference>
<gene>
    <name evidence="2" type="ORF">JOQ06_017764</name>
</gene>
<dbReference type="EMBL" id="JAPTMU010000021">
    <property type="protein sequence ID" value="KAJ4925026.1"/>
    <property type="molecule type" value="Genomic_DNA"/>
</dbReference>
<feature type="non-terminal residue" evidence="2">
    <location>
        <position position="1"/>
    </location>
</feature>
<dbReference type="Proteomes" id="UP001219934">
    <property type="component" value="Unassembled WGS sequence"/>
</dbReference>